<reference evidence="5 6" key="1">
    <citation type="submission" date="2023-11" db="EMBL/GenBank/DDBJ databases">
        <title>Actinomadura monticuli sp. nov., isolated from volcanic ash.</title>
        <authorList>
            <person name="Lee S.D."/>
            <person name="Yang H."/>
            <person name="Kim I.S."/>
        </authorList>
    </citation>
    <scope>NUCLEOTIDE SEQUENCE [LARGE SCALE GENOMIC DNA]</scope>
    <source>
        <strain evidence="5 6">DSM 45346</strain>
    </source>
</reference>
<dbReference type="PRINTS" id="PR00080">
    <property type="entry name" value="SDRFAMILY"/>
</dbReference>
<keyword evidence="2" id="KW-0560">Oxidoreductase</keyword>
<dbReference type="PANTHER" id="PTHR44196:SF1">
    <property type="entry name" value="DEHYDROGENASE_REDUCTASE SDR FAMILY MEMBER 7B"/>
    <property type="match status" value="1"/>
</dbReference>
<dbReference type="Gene3D" id="3.40.50.720">
    <property type="entry name" value="NAD(P)-binding Rossmann-like Domain"/>
    <property type="match status" value="1"/>
</dbReference>
<comment type="caution">
    <text evidence="5">The sequence shown here is derived from an EMBL/GenBank/DDBJ whole genome shotgun (WGS) entry which is preliminary data.</text>
</comment>
<feature type="domain" description="Ketoreductase" evidence="4">
    <location>
        <begin position="18"/>
        <end position="189"/>
    </location>
</feature>
<comment type="similarity">
    <text evidence="1 3">Belongs to the short-chain dehydrogenases/reductases (SDR) family.</text>
</comment>
<proteinExistence type="inferred from homology"/>
<sequence length="275" mass="28385">MADGDVIGHHLGMELRGANVLVTGASGGIGQALAKALADRGGRVVLTGRRTDVLEPLADRLGGRAIAADLADREAVEKLLDEAGRVDVLVANAALPASGLLSEYSIDDIDRTLDVNLRAPIVMAKLAAAQMADRGRGHLVFVSSLSGKTASGHAALYNATKFGMRGFALALREDLRPHGIGVSTVFPGFIRDAGMFADAGVTLPKGIGTRSPRDVARATVRAIERNVAEVDVAPLGLRIGARIGGVAPVLSAAVQRRAGGARIAEGLAAGQRDKR</sequence>
<accession>A0ABV4R2E8</accession>
<evidence type="ECO:0000313" key="6">
    <source>
        <dbReference type="Proteomes" id="UP001569904"/>
    </source>
</evidence>
<dbReference type="Proteomes" id="UP001569904">
    <property type="component" value="Unassembled WGS sequence"/>
</dbReference>
<evidence type="ECO:0000256" key="1">
    <source>
        <dbReference type="ARBA" id="ARBA00006484"/>
    </source>
</evidence>
<dbReference type="PANTHER" id="PTHR44196">
    <property type="entry name" value="DEHYDROGENASE/REDUCTASE SDR FAMILY MEMBER 7B"/>
    <property type="match status" value="1"/>
</dbReference>
<dbReference type="InterPro" id="IPR020904">
    <property type="entry name" value="Sc_DH/Rdtase_CS"/>
</dbReference>
<dbReference type="InterPro" id="IPR002347">
    <property type="entry name" value="SDR_fam"/>
</dbReference>
<dbReference type="SMART" id="SM00822">
    <property type="entry name" value="PKS_KR"/>
    <property type="match status" value="1"/>
</dbReference>
<dbReference type="InterPro" id="IPR057326">
    <property type="entry name" value="KR_dom"/>
</dbReference>
<evidence type="ECO:0000256" key="3">
    <source>
        <dbReference type="RuleBase" id="RU000363"/>
    </source>
</evidence>
<dbReference type="SUPFAM" id="SSF51735">
    <property type="entry name" value="NAD(P)-binding Rossmann-fold domains"/>
    <property type="match status" value="1"/>
</dbReference>
<dbReference type="PROSITE" id="PS00061">
    <property type="entry name" value="ADH_SHORT"/>
    <property type="match status" value="1"/>
</dbReference>
<dbReference type="PRINTS" id="PR00081">
    <property type="entry name" value="GDHRDH"/>
</dbReference>
<organism evidence="5 6">
    <name type="scientific">Actinomadura chokoriensis</name>
    <dbReference type="NCBI Taxonomy" id="454156"/>
    <lineage>
        <taxon>Bacteria</taxon>
        <taxon>Bacillati</taxon>
        <taxon>Actinomycetota</taxon>
        <taxon>Actinomycetes</taxon>
        <taxon>Streptosporangiales</taxon>
        <taxon>Thermomonosporaceae</taxon>
        <taxon>Actinomadura</taxon>
    </lineage>
</organism>
<gene>
    <name evidence="5" type="ORF">SM436_25665</name>
</gene>
<dbReference type="InterPro" id="IPR036291">
    <property type="entry name" value="NAD(P)-bd_dom_sf"/>
</dbReference>
<evidence type="ECO:0000256" key="2">
    <source>
        <dbReference type="ARBA" id="ARBA00023002"/>
    </source>
</evidence>
<name>A0ABV4R2E8_9ACTN</name>
<evidence type="ECO:0000313" key="5">
    <source>
        <dbReference type="EMBL" id="MFA1557078.1"/>
    </source>
</evidence>
<dbReference type="EMBL" id="JAXCEH010000018">
    <property type="protein sequence ID" value="MFA1557078.1"/>
    <property type="molecule type" value="Genomic_DNA"/>
</dbReference>
<keyword evidence="6" id="KW-1185">Reference proteome</keyword>
<evidence type="ECO:0000259" key="4">
    <source>
        <dbReference type="SMART" id="SM00822"/>
    </source>
</evidence>
<dbReference type="Pfam" id="PF00106">
    <property type="entry name" value="adh_short"/>
    <property type="match status" value="1"/>
</dbReference>
<dbReference type="RefSeq" id="WP_371943820.1">
    <property type="nucleotide sequence ID" value="NZ_JAXCEH010000018.1"/>
</dbReference>
<protein>
    <submittedName>
        <fullName evidence="5">SDR family NAD(P)-dependent oxidoreductase</fullName>
    </submittedName>
</protein>